<comment type="caution">
    <text evidence="1">The sequence shown here is derived from an EMBL/GenBank/DDBJ whole genome shotgun (WGS) entry which is preliminary data.</text>
</comment>
<gene>
    <name evidence="1" type="ORF">SDC9_186035</name>
</gene>
<protein>
    <submittedName>
        <fullName evidence="1">Uncharacterized protein</fullName>
    </submittedName>
</protein>
<proteinExistence type="predicted"/>
<evidence type="ECO:0000313" key="1">
    <source>
        <dbReference type="EMBL" id="MPN38511.1"/>
    </source>
</evidence>
<dbReference type="EMBL" id="VSSQ01093786">
    <property type="protein sequence ID" value="MPN38511.1"/>
    <property type="molecule type" value="Genomic_DNA"/>
</dbReference>
<name>A0A645HHK9_9ZZZZ</name>
<sequence>MRDRPPGVEQLVPAPLRQLVVAVGNPHHRCGGGHRDALRAFDQAVAGDQVGERGALLDRHLHHRAQLLVEQHPQRIAGTAVAPAVEADVEAQVRGERHLAQRGEHAAIGTVVIGADQAFGAQLAECSGQLHQQLRIVQIRGDVAELVGHLSQHRSGQTVLTRAQIDQDQG</sequence>
<organism evidence="1">
    <name type="scientific">bioreactor metagenome</name>
    <dbReference type="NCBI Taxonomy" id="1076179"/>
    <lineage>
        <taxon>unclassified sequences</taxon>
        <taxon>metagenomes</taxon>
        <taxon>ecological metagenomes</taxon>
    </lineage>
</organism>
<reference evidence="1" key="1">
    <citation type="submission" date="2019-08" db="EMBL/GenBank/DDBJ databases">
        <authorList>
            <person name="Kucharzyk K."/>
            <person name="Murdoch R.W."/>
            <person name="Higgins S."/>
            <person name="Loffler F."/>
        </authorList>
    </citation>
    <scope>NUCLEOTIDE SEQUENCE</scope>
</reference>
<dbReference type="AlphaFoldDB" id="A0A645HHK9"/>
<accession>A0A645HHK9</accession>